<sequence length="703" mass="80151">MPKQILLFLASYFVFWLTVLSSSAQKKNEYLSKSSSNQFYAILRNDTLRIGNSTIERVFLWNGGNLKTCEFNDKKNNQPWKSAGLTPDLYFPNSANKSKNGKYLQRKVPSNGIHPAYFEAEVSLDIDSMSLKRVFRLYADCPVIACDTYLKGVARGKWSKSNTNVADLKNIENINHAEADNDPPILDQLNLSGKHWALEVVDFLDVTDRNNTLVKPYKGLSYKSEIYKGNILFADNKEAGKGLFILKEAPCSNIQLAYPGGDFITNFGQFKVIGLGIEPSDLSLQEWTKTYSCAIGLYAGNGANKYTNLHEYQKLKRLNKAAEDNMVMMNTWGDRGRDTKVNEAFCLKEILAAARLGATHFQIDDGWQTGRSANSAFWGGSFKNIWSNPDYWKPDVKKYPHGLKPLVDAGRKSGVKICLWFNPSIQNNFADWEKDAEALLNIYKNDGIKVFKIDGVNIPNKTAENNLRKLFDKVVAESNGAISFNLDVTAGRRGGYFYFNEYGNIFLENRYTDWQNYYPYWTLRNLWMLSKYTPTQKIQVEFLNKWRNQDKYGNDKFSPSNYSFNYLFAITMAGQPLAWMEGTGLPEEAFETANTIKKYKEIQADFHQGTVLPIGDEPSGQAWTGFQSINNKSGYLLVFREDHPDQENKVAVFLPPTTVIQCKNIFTNEPVKKFMVDKEGKISFNLTAKNSFIMYQYQVIKNK</sequence>
<evidence type="ECO:0000313" key="2">
    <source>
        <dbReference type="Proteomes" id="UP001595789"/>
    </source>
</evidence>
<dbReference type="Pfam" id="PF02065">
    <property type="entry name" value="Melibiase"/>
    <property type="match status" value="1"/>
</dbReference>
<dbReference type="EMBL" id="JBHSBW010000015">
    <property type="protein sequence ID" value="MFC4213090.1"/>
    <property type="molecule type" value="Genomic_DNA"/>
</dbReference>
<dbReference type="InterPro" id="IPR013785">
    <property type="entry name" value="Aldolase_TIM"/>
</dbReference>
<gene>
    <name evidence="1" type="ORF">ACFOWA_17980</name>
</gene>
<keyword evidence="1" id="KW-0378">Hydrolase</keyword>
<comment type="caution">
    <text evidence="1">The sequence shown here is derived from an EMBL/GenBank/DDBJ whole genome shotgun (WGS) entry which is preliminary data.</text>
</comment>
<organism evidence="1 2">
    <name type="scientific">Pedobacter lithocola</name>
    <dbReference type="NCBI Taxonomy" id="1908239"/>
    <lineage>
        <taxon>Bacteria</taxon>
        <taxon>Pseudomonadati</taxon>
        <taxon>Bacteroidota</taxon>
        <taxon>Sphingobacteriia</taxon>
        <taxon>Sphingobacteriales</taxon>
        <taxon>Sphingobacteriaceae</taxon>
        <taxon>Pedobacter</taxon>
    </lineage>
</organism>
<dbReference type="RefSeq" id="WP_378987853.1">
    <property type="nucleotide sequence ID" value="NZ_JBHSBW010000015.1"/>
</dbReference>
<name>A0ABV8PCR7_9SPHI</name>
<proteinExistence type="predicted"/>
<keyword evidence="2" id="KW-1185">Reference proteome</keyword>
<accession>A0ABV8PCR7</accession>
<dbReference type="SUPFAM" id="SSF51445">
    <property type="entry name" value="(Trans)glycosidases"/>
    <property type="match status" value="1"/>
</dbReference>
<dbReference type="GO" id="GO:0004557">
    <property type="term" value="F:alpha-galactosidase activity"/>
    <property type="evidence" value="ECO:0007669"/>
    <property type="project" value="UniProtKB-EC"/>
</dbReference>
<dbReference type="EC" id="3.2.1.22" evidence="1"/>
<dbReference type="InterPro" id="IPR017853">
    <property type="entry name" value="GH"/>
</dbReference>
<dbReference type="Gene3D" id="3.20.20.70">
    <property type="entry name" value="Aldolase class I"/>
    <property type="match status" value="1"/>
</dbReference>
<keyword evidence="1" id="KW-0326">Glycosidase</keyword>
<protein>
    <submittedName>
        <fullName evidence="1">Alpha-galactosidase</fullName>
        <ecNumber evidence="1">3.2.1.22</ecNumber>
    </submittedName>
</protein>
<reference evidence="2" key="1">
    <citation type="journal article" date="2019" name="Int. J. Syst. Evol. Microbiol.">
        <title>The Global Catalogue of Microorganisms (GCM) 10K type strain sequencing project: providing services to taxonomists for standard genome sequencing and annotation.</title>
        <authorList>
            <consortium name="The Broad Institute Genomics Platform"/>
            <consortium name="The Broad Institute Genome Sequencing Center for Infectious Disease"/>
            <person name="Wu L."/>
            <person name="Ma J."/>
        </authorList>
    </citation>
    <scope>NUCLEOTIDE SEQUENCE [LARGE SCALE GENOMIC DNA]</scope>
    <source>
        <strain evidence="2">CCM 8691</strain>
    </source>
</reference>
<dbReference type="Proteomes" id="UP001595789">
    <property type="component" value="Unassembled WGS sequence"/>
</dbReference>
<evidence type="ECO:0000313" key="1">
    <source>
        <dbReference type="EMBL" id="MFC4213090.1"/>
    </source>
</evidence>